<evidence type="ECO:0000259" key="3">
    <source>
        <dbReference type="Pfam" id="PF03968"/>
    </source>
</evidence>
<feature type="domain" description="Organic solvent tolerance-like N-terminal" evidence="3">
    <location>
        <begin position="27"/>
        <end position="154"/>
    </location>
</feature>
<dbReference type="Gene3D" id="2.60.450.10">
    <property type="entry name" value="Lipopolysaccharide (LPS) transport protein A like domain"/>
    <property type="match status" value="2"/>
</dbReference>
<dbReference type="EMBL" id="FOTS01000001">
    <property type="protein sequence ID" value="SFL32619.1"/>
    <property type="molecule type" value="Genomic_DNA"/>
</dbReference>
<sequence>MKTKTFILTLLLMLLFTATTLAAKPTITADQQYFDINTGLYVLNGNVYIEVKNRVITADQAKVNMGSLEVWGNGNITVKQDDIFFTADSVYVYGAQDRAIVEGNVHFTRTNLNVIANRVDYNWRDKNAQFTDNVQIQQNGNSWSADTVKYNIITDTFL</sequence>
<feature type="chain" id="PRO_5011767881" evidence="2">
    <location>
        <begin position="24"/>
        <end position="158"/>
    </location>
</feature>
<reference evidence="5" key="1">
    <citation type="submission" date="2016-10" db="EMBL/GenBank/DDBJ databases">
        <authorList>
            <person name="Varghese N."/>
            <person name="Submissions S."/>
        </authorList>
    </citation>
    <scope>NUCLEOTIDE SEQUENCE [LARGE SCALE GENOMIC DNA]</scope>
    <source>
        <strain evidence="5">DSM 13327</strain>
    </source>
</reference>
<dbReference type="PANTHER" id="PTHR36504:SF1">
    <property type="entry name" value="LIPOPOLYSACCHARIDE EXPORT SYSTEM PROTEIN LPTA"/>
    <property type="match status" value="1"/>
</dbReference>
<dbReference type="Pfam" id="PF03968">
    <property type="entry name" value="LptD_N"/>
    <property type="match status" value="1"/>
</dbReference>
<keyword evidence="5" id="KW-1185">Reference proteome</keyword>
<proteinExistence type="predicted"/>
<evidence type="ECO:0000256" key="2">
    <source>
        <dbReference type="SAM" id="SignalP"/>
    </source>
</evidence>
<dbReference type="PANTHER" id="PTHR36504">
    <property type="entry name" value="LIPOPOLYSACCHARIDE EXPORT SYSTEM PROTEIN LPTA"/>
    <property type="match status" value="1"/>
</dbReference>
<evidence type="ECO:0000313" key="5">
    <source>
        <dbReference type="Proteomes" id="UP000199520"/>
    </source>
</evidence>
<evidence type="ECO:0000313" key="4">
    <source>
        <dbReference type="EMBL" id="SFL32619.1"/>
    </source>
</evidence>
<evidence type="ECO:0000256" key="1">
    <source>
        <dbReference type="ARBA" id="ARBA00022729"/>
    </source>
</evidence>
<dbReference type="GO" id="GO:0015920">
    <property type="term" value="P:lipopolysaccharide transport"/>
    <property type="evidence" value="ECO:0007669"/>
    <property type="project" value="TreeGrafter"/>
</dbReference>
<dbReference type="InterPro" id="IPR005653">
    <property type="entry name" value="OstA-like_N"/>
</dbReference>
<dbReference type="GO" id="GO:0009279">
    <property type="term" value="C:cell outer membrane"/>
    <property type="evidence" value="ECO:0007669"/>
    <property type="project" value="TreeGrafter"/>
</dbReference>
<dbReference type="Proteomes" id="UP000199520">
    <property type="component" value="Unassembled WGS sequence"/>
</dbReference>
<dbReference type="STRING" id="1123291.SAMN04490355_1001153"/>
<dbReference type="GO" id="GO:0017089">
    <property type="term" value="F:glycolipid transfer activity"/>
    <property type="evidence" value="ECO:0007669"/>
    <property type="project" value="TreeGrafter"/>
</dbReference>
<accession>A0A1I4GRU0</accession>
<feature type="signal peptide" evidence="2">
    <location>
        <begin position="1"/>
        <end position="23"/>
    </location>
</feature>
<organism evidence="4 5">
    <name type="scientific">Pelosinus propionicus DSM 13327</name>
    <dbReference type="NCBI Taxonomy" id="1123291"/>
    <lineage>
        <taxon>Bacteria</taxon>
        <taxon>Bacillati</taxon>
        <taxon>Bacillota</taxon>
        <taxon>Negativicutes</taxon>
        <taxon>Selenomonadales</taxon>
        <taxon>Sporomusaceae</taxon>
        <taxon>Pelosinus</taxon>
    </lineage>
</organism>
<gene>
    <name evidence="4" type="ORF">SAMN04490355_1001153</name>
</gene>
<dbReference type="GO" id="GO:0030288">
    <property type="term" value="C:outer membrane-bounded periplasmic space"/>
    <property type="evidence" value="ECO:0007669"/>
    <property type="project" value="TreeGrafter"/>
</dbReference>
<dbReference type="RefSeq" id="WP_090931972.1">
    <property type="nucleotide sequence ID" value="NZ_FOTS01000001.1"/>
</dbReference>
<protein>
    <submittedName>
        <fullName evidence="4">Lipopolysaccharide transport protein LptA</fullName>
    </submittedName>
</protein>
<dbReference type="AlphaFoldDB" id="A0A1I4GRU0"/>
<dbReference type="InterPro" id="IPR052037">
    <property type="entry name" value="LPS_export_LptA"/>
</dbReference>
<name>A0A1I4GRU0_9FIRM</name>
<dbReference type="OrthoDB" id="1664915at2"/>
<keyword evidence="1 2" id="KW-0732">Signal</keyword>